<dbReference type="Proteomes" id="UP001056120">
    <property type="component" value="Linkage Group LG08"/>
</dbReference>
<name>A0ACB9IHQ9_9ASTR</name>
<gene>
    <name evidence="1" type="ORF">L1987_23737</name>
</gene>
<proteinExistence type="predicted"/>
<dbReference type="EMBL" id="CM042025">
    <property type="protein sequence ID" value="KAI3807803.1"/>
    <property type="molecule type" value="Genomic_DNA"/>
</dbReference>
<protein>
    <submittedName>
        <fullName evidence="1">Uncharacterized protein</fullName>
    </submittedName>
</protein>
<organism evidence="1 2">
    <name type="scientific">Smallanthus sonchifolius</name>
    <dbReference type="NCBI Taxonomy" id="185202"/>
    <lineage>
        <taxon>Eukaryota</taxon>
        <taxon>Viridiplantae</taxon>
        <taxon>Streptophyta</taxon>
        <taxon>Embryophyta</taxon>
        <taxon>Tracheophyta</taxon>
        <taxon>Spermatophyta</taxon>
        <taxon>Magnoliopsida</taxon>
        <taxon>eudicotyledons</taxon>
        <taxon>Gunneridae</taxon>
        <taxon>Pentapetalae</taxon>
        <taxon>asterids</taxon>
        <taxon>campanulids</taxon>
        <taxon>Asterales</taxon>
        <taxon>Asteraceae</taxon>
        <taxon>Asteroideae</taxon>
        <taxon>Heliantheae alliance</taxon>
        <taxon>Millerieae</taxon>
        <taxon>Smallanthus</taxon>
    </lineage>
</organism>
<keyword evidence="2" id="KW-1185">Reference proteome</keyword>
<reference evidence="1 2" key="2">
    <citation type="journal article" date="2022" name="Mol. Ecol. Resour.">
        <title>The genomes of chicory, endive, great burdock and yacon provide insights into Asteraceae paleo-polyploidization history and plant inulin production.</title>
        <authorList>
            <person name="Fan W."/>
            <person name="Wang S."/>
            <person name="Wang H."/>
            <person name="Wang A."/>
            <person name="Jiang F."/>
            <person name="Liu H."/>
            <person name="Zhao H."/>
            <person name="Xu D."/>
            <person name="Zhang Y."/>
        </authorList>
    </citation>
    <scope>NUCLEOTIDE SEQUENCE [LARGE SCALE GENOMIC DNA]</scope>
    <source>
        <strain evidence="2">cv. Yunnan</strain>
        <tissue evidence="1">Leaves</tissue>
    </source>
</reference>
<comment type="caution">
    <text evidence="1">The sequence shown here is derived from an EMBL/GenBank/DDBJ whole genome shotgun (WGS) entry which is preliminary data.</text>
</comment>
<evidence type="ECO:0000313" key="2">
    <source>
        <dbReference type="Proteomes" id="UP001056120"/>
    </source>
</evidence>
<sequence>MGSNDEHFVYAMQLVADTSFPMVLETVIKLKVLEAIAEAGPDAQLTAQEIVSRLLIPNKDAPDMVDRILRLLASYSIVTCTEGVHESRPVRLYGLTPVAKYFIPDEDGASLSALVQLNQDKWVLHNWSDDHCVKLLKNCNKALPVDGNVIIVEAILPFVSDTSSSTKLSTQMDVKMMAFLGGMERTEDEFVALTKGAGFIGITKKCFVCNYWVMELYK</sequence>
<accession>A0ACB9IHQ9</accession>
<reference evidence="2" key="1">
    <citation type="journal article" date="2022" name="Mol. Ecol. Resour.">
        <title>The genomes of chicory, endive, great burdock and yacon provide insights into Asteraceae palaeo-polyploidization history and plant inulin production.</title>
        <authorList>
            <person name="Fan W."/>
            <person name="Wang S."/>
            <person name="Wang H."/>
            <person name="Wang A."/>
            <person name="Jiang F."/>
            <person name="Liu H."/>
            <person name="Zhao H."/>
            <person name="Xu D."/>
            <person name="Zhang Y."/>
        </authorList>
    </citation>
    <scope>NUCLEOTIDE SEQUENCE [LARGE SCALE GENOMIC DNA]</scope>
    <source>
        <strain evidence="2">cv. Yunnan</strain>
    </source>
</reference>
<evidence type="ECO:0000313" key="1">
    <source>
        <dbReference type="EMBL" id="KAI3807803.1"/>
    </source>
</evidence>